<feature type="region of interest" description="Disordered" evidence="1">
    <location>
        <begin position="117"/>
        <end position="138"/>
    </location>
</feature>
<evidence type="ECO:0000313" key="3">
    <source>
        <dbReference type="Proteomes" id="UP000479710"/>
    </source>
</evidence>
<accession>A0A6G1C6A6</accession>
<protein>
    <submittedName>
        <fullName evidence="2">Uncharacterized protein</fullName>
    </submittedName>
</protein>
<evidence type="ECO:0000256" key="1">
    <source>
        <dbReference type="SAM" id="MobiDB-lite"/>
    </source>
</evidence>
<dbReference type="EMBL" id="SPHZ02000010">
    <property type="protein sequence ID" value="KAF0895706.1"/>
    <property type="molecule type" value="Genomic_DNA"/>
</dbReference>
<gene>
    <name evidence="2" type="ORF">E2562_014325</name>
</gene>
<proteinExistence type="predicted"/>
<dbReference type="Proteomes" id="UP000479710">
    <property type="component" value="Unassembled WGS sequence"/>
</dbReference>
<reference evidence="2 3" key="1">
    <citation type="submission" date="2019-11" db="EMBL/GenBank/DDBJ databases">
        <title>Whole genome sequence of Oryza granulata.</title>
        <authorList>
            <person name="Li W."/>
        </authorList>
    </citation>
    <scope>NUCLEOTIDE SEQUENCE [LARGE SCALE GENOMIC DNA]</scope>
    <source>
        <strain evidence="3">cv. Menghai</strain>
        <tissue evidence="2">Leaf</tissue>
    </source>
</reference>
<sequence>MEAFSTAASVNPLGTTPCSPILANSSRAELASPAAVWAEIMAVQATTSLCGIPSNTLRAAALVVHVEQRVMQERIRPQPGPEQPRVEGLPAAERATFGAALKGRRVGPELLGSEALISVTPLQPQQSSSRRPRRCHDARKLPPSLLIPFLKASSASLSCGKQLAAAATTTSSLAAGREKL</sequence>
<organism evidence="2 3">
    <name type="scientific">Oryza meyeriana var. granulata</name>
    <dbReference type="NCBI Taxonomy" id="110450"/>
    <lineage>
        <taxon>Eukaryota</taxon>
        <taxon>Viridiplantae</taxon>
        <taxon>Streptophyta</taxon>
        <taxon>Embryophyta</taxon>
        <taxon>Tracheophyta</taxon>
        <taxon>Spermatophyta</taxon>
        <taxon>Magnoliopsida</taxon>
        <taxon>Liliopsida</taxon>
        <taxon>Poales</taxon>
        <taxon>Poaceae</taxon>
        <taxon>BOP clade</taxon>
        <taxon>Oryzoideae</taxon>
        <taxon>Oryzeae</taxon>
        <taxon>Oryzinae</taxon>
        <taxon>Oryza</taxon>
        <taxon>Oryza meyeriana</taxon>
    </lineage>
</organism>
<name>A0A6G1C6A6_9ORYZ</name>
<evidence type="ECO:0000313" key="2">
    <source>
        <dbReference type="EMBL" id="KAF0895706.1"/>
    </source>
</evidence>
<comment type="caution">
    <text evidence="2">The sequence shown here is derived from an EMBL/GenBank/DDBJ whole genome shotgun (WGS) entry which is preliminary data.</text>
</comment>
<dbReference type="AlphaFoldDB" id="A0A6G1C6A6"/>
<keyword evidence="3" id="KW-1185">Reference proteome</keyword>